<evidence type="ECO:0000256" key="2">
    <source>
        <dbReference type="PROSITE-ProRule" id="PRU00176"/>
    </source>
</evidence>
<dbReference type="Pfam" id="PF00076">
    <property type="entry name" value="RRM_1"/>
    <property type="match status" value="1"/>
</dbReference>
<feature type="domain" description="C3H1-type" evidence="7">
    <location>
        <begin position="331"/>
        <end position="359"/>
    </location>
</feature>
<comment type="caution">
    <text evidence="8">The sequence shown here is derived from an EMBL/GenBank/DDBJ whole genome shotgun (WGS) entry which is preliminary data.</text>
</comment>
<feature type="region of interest" description="Disordered" evidence="5">
    <location>
        <begin position="956"/>
        <end position="1067"/>
    </location>
</feature>
<keyword evidence="4" id="KW-0175">Coiled coil</keyword>
<proteinExistence type="predicted"/>
<dbReference type="SUPFAM" id="SSF54928">
    <property type="entry name" value="RNA-binding domain, RBD"/>
    <property type="match status" value="1"/>
</dbReference>
<dbReference type="EMBL" id="JBBNAG010000009">
    <property type="protein sequence ID" value="KAK9104391.1"/>
    <property type="molecule type" value="Genomic_DNA"/>
</dbReference>
<evidence type="ECO:0000256" key="1">
    <source>
        <dbReference type="ARBA" id="ARBA00022884"/>
    </source>
</evidence>
<evidence type="ECO:0000313" key="8">
    <source>
        <dbReference type="EMBL" id="KAK9104391.1"/>
    </source>
</evidence>
<gene>
    <name evidence="8" type="ORF">Scep_021235</name>
</gene>
<keyword evidence="9" id="KW-1185">Reference proteome</keyword>
<feature type="region of interest" description="Disordered" evidence="5">
    <location>
        <begin position="392"/>
        <end position="411"/>
    </location>
</feature>
<keyword evidence="3" id="KW-0479">Metal-binding</keyword>
<dbReference type="PROSITE" id="PS50103">
    <property type="entry name" value="ZF_C3H1"/>
    <property type="match status" value="1"/>
</dbReference>
<keyword evidence="3" id="KW-0862">Zinc</keyword>
<dbReference type="InterPro" id="IPR035979">
    <property type="entry name" value="RBD_domain_sf"/>
</dbReference>
<organism evidence="8 9">
    <name type="scientific">Stephania cephalantha</name>
    <dbReference type="NCBI Taxonomy" id="152367"/>
    <lineage>
        <taxon>Eukaryota</taxon>
        <taxon>Viridiplantae</taxon>
        <taxon>Streptophyta</taxon>
        <taxon>Embryophyta</taxon>
        <taxon>Tracheophyta</taxon>
        <taxon>Spermatophyta</taxon>
        <taxon>Magnoliopsida</taxon>
        <taxon>Ranunculales</taxon>
        <taxon>Menispermaceae</taxon>
        <taxon>Menispermoideae</taxon>
        <taxon>Cissampelideae</taxon>
        <taxon>Stephania</taxon>
    </lineage>
</organism>
<keyword evidence="1 2" id="KW-0694">RNA-binding</keyword>
<protein>
    <submittedName>
        <fullName evidence="8">Uncharacterized protein</fullName>
    </submittedName>
</protein>
<feature type="compositionally biased region" description="Low complexity" evidence="5">
    <location>
        <begin position="988"/>
        <end position="1011"/>
    </location>
</feature>
<dbReference type="InterPro" id="IPR012677">
    <property type="entry name" value="Nucleotide-bd_a/b_plait_sf"/>
</dbReference>
<evidence type="ECO:0000256" key="5">
    <source>
        <dbReference type="SAM" id="MobiDB-lite"/>
    </source>
</evidence>
<dbReference type="SMART" id="SM00360">
    <property type="entry name" value="RRM"/>
    <property type="match status" value="2"/>
</dbReference>
<feature type="compositionally biased region" description="Basic and acidic residues" evidence="5">
    <location>
        <begin position="1015"/>
        <end position="1027"/>
    </location>
</feature>
<name>A0AAP0F321_9MAGN</name>
<dbReference type="PANTHER" id="PTHR14398">
    <property type="entry name" value="RNA RECOGNITION RRM/RNP DOMAIN"/>
    <property type="match status" value="1"/>
</dbReference>
<evidence type="ECO:0000256" key="3">
    <source>
        <dbReference type="PROSITE-ProRule" id="PRU00723"/>
    </source>
</evidence>
<feature type="zinc finger region" description="C3H1-type" evidence="3">
    <location>
        <begin position="331"/>
        <end position="359"/>
    </location>
</feature>
<dbReference type="InterPro" id="IPR000571">
    <property type="entry name" value="Znf_CCCH"/>
</dbReference>
<dbReference type="SMART" id="SM00356">
    <property type="entry name" value="ZnF_C3H1"/>
    <property type="match status" value="1"/>
</dbReference>
<feature type="domain" description="RRM" evidence="6">
    <location>
        <begin position="579"/>
        <end position="651"/>
    </location>
</feature>
<reference evidence="8 9" key="1">
    <citation type="submission" date="2024-01" db="EMBL/GenBank/DDBJ databases">
        <title>Genome assemblies of Stephania.</title>
        <authorList>
            <person name="Yang L."/>
        </authorList>
    </citation>
    <scope>NUCLEOTIDE SEQUENCE [LARGE SCALE GENOMIC DNA]</scope>
    <source>
        <strain evidence="8">JXDWG</strain>
        <tissue evidence="8">Leaf</tissue>
    </source>
</reference>
<dbReference type="PANTHER" id="PTHR14398:SF0">
    <property type="entry name" value="ZINC FINGER PROTEIN SWM"/>
    <property type="match status" value="1"/>
</dbReference>
<dbReference type="InterPro" id="IPR045137">
    <property type="entry name" value="RBM26/27"/>
</dbReference>
<keyword evidence="3" id="KW-0863">Zinc-finger</keyword>
<feature type="compositionally biased region" description="Low complexity" evidence="5">
    <location>
        <begin position="392"/>
        <end position="405"/>
    </location>
</feature>
<feature type="compositionally biased region" description="Polar residues" evidence="5">
    <location>
        <begin position="824"/>
        <end position="839"/>
    </location>
</feature>
<sequence length="1067" mass="116225">MKFEEDEDSSLTRYLAKSLEPLTEADPVILAKYVTALLKKDRPIKELEKLCAEKLVEFLGQGTQSFIRKLFQALNNGTILAPSKTLDVGQVGLSESLMAEDPLERRSSMLKPRELSPSSCESDPEEKEVTDDDDDDRNHKHRRRETRSQFSDKDAQGPMFRRPSRKQNKPFESGAFFGNNPQSSDDRKEYSPAILERDLSTKFERKRPILGSFPRAPFDSGPRARLNQGFRGEPGHRFDLSSSLGRGPIGRGRGRSSGSWNQNDSKFATFDALDFASQMVPQGPSPSLFVSRGLQPFGMIPGMPNGGLDALHPLGMQGTLVPPINQTLNINIPRQRCRDFEERGFCLRGDMCPMEHGVNRIVVEDVQSLSQFNLPVSLPSAHLLGTTVGTGPLPSGAGSSSLTTSKPGHVKSSKAGAAVDASGLNGMFSATGAAEADFYDPDQPLWNNNHPETSNALVGLSSPKLDDESLWIPDHSEQFDGENPGRAIPSAIASKASSSVWGRFGSSRNKLEKTRKVDSTVSSLNGFEEETKPSQEEMVVRKRKHEQVGLEDVNAKNVNSASIRPQSDPMRKPSQKAFCTLFVNGIPLNSNKRETLFSHFRKFGEIIDIYIPVNGEKAFIQFSKREEAEAALKAPDAVMGNRFIKLWWANRDSIPVNGTGGGNTTSAVPHIVPTSSSATQLPGADGGKDTLDSMPPKCSAHSSSDVSVVAAVHPKPVAASVSKAIPSQNKLENLELLKEELRVKQEMLDRKRNDFRRLLNKFEKKASTVKGEAVEQTVKRHKGELTTDVTKATTPKSISTVMSVHQPPGEKSLDKTSLVENIVSSSPRSSTTMALQSPRNIKPPARLPAPLVTPILANRFKLDNRPTAFKILPPLPADFTNVATLREYFSSFGDLSTVELEDPDSDSIPASSEPSDKCSARITFRTRQSAERAFQNGKCWRGHNLQFSWLPSNKCSNEHNAKENSPIPTPTPTPTPILKDPPDTEVPAETATSGSSSSGIGKTASSVSSAATCSGERDYCESSKDTVDPVCASEDCNSGHAPLSSYEIQEPDAGGLIGEDGLHNKSL</sequence>
<dbReference type="Gene3D" id="3.30.70.330">
    <property type="match status" value="2"/>
</dbReference>
<accession>A0AAP0F321</accession>
<feature type="compositionally biased region" description="Basic and acidic residues" evidence="5">
    <location>
        <begin position="146"/>
        <end position="155"/>
    </location>
</feature>
<feature type="compositionally biased region" description="Acidic residues" evidence="5">
    <location>
        <begin position="122"/>
        <end position="135"/>
    </location>
</feature>
<feature type="region of interest" description="Disordered" evidence="5">
    <location>
        <begin position="229"/>
        <end position="262"/>
    </location>
</feature>
<dbReference type="GO" id="GO:0005634">
    <property type="term" value="C:nucleus"/>
    <property type="evidence" value="ECO:0007669"/>
    <property type="project" value="TreeGrafter"/>
</dbReference>
<dbReference type="FunFam" id="3.30.70.330:FF:000719">
    <property type="entry name" value="Predicted protein"/>
    <property type="match status" value="1"/>
</dbReference>
<evidence type="ECO:0000256" key="4">
    <source>
        <dbReference type="SAM" id="Coils"/>
    </source>
</evidence>
<dbReference type="CDD" id="cd12257">
    <property type="entry name" value="RRM1_RBM26_like"/>
    <property type="match status" value="1"/>
</dbReference>
<dbReference type="AlphaFoldDB" id="A0AAP0F321"/>
<evidence type="ECO:0000313" key="9">
    <source>
        <dbReference type="Proteomes" id="UP001419268"/>
    </source>
</evidence>
<feature type="coiled-coil region" evidence="4">
    <location>
        <begin position="727"/>
        <end position="754"/>
    </location>
</feature>
<dbReference type="GO" id="GO:0003723">
    <property type="term" value="F:RNA binding"/>
    <property type="evidence" value="ECO:0007669"/>
    <property type="project" value="UniProtKB-UniRule"/>
</dbReference>
<feature type="region of interest" description="Disordered" evidence="5">
    <location>
        <begin position="99"/>
        <end position="189"/>
    </location>
</feature>
<evidence type="ECO:0000259" key="6">
    <source>
        <dbReference type="PROSITE" id="PS50102"/>
    </source>
</evidence>
<dbReference type="GO" id="GO:0008270">
    <property type="term" value="F:zinc ion binding"/>
    <property type="evidence" value="ECO:0007669"/>
    <property type="project" value="UniProtKB-KW"/>
</dbReference>
<dbReference type="Proteomes" id="UP001419268">
    <property type="component" value="Unassembled WGS sequence"/>
</dbReference>
<feature type="compositionally biased region" description="Basic and acidic residues" evidence="5">
    <location>
        <begin position="102"/>
        <end position="114"/>
    </location>
</feature>
<dbReference type="InterPro" id="IPR000504">
    <property type="entry name" value="RRM_dom"/>
</dbReference>
<dbReference type="PROSITE" id="PS50102">
    <property type="entry name" value="RRM"/>
    <property type="match status" value="1"/>
</dbReference>
<evidence type="ECO:0000259" key="7">
    <source>
        <dbReference type="PROSITE" id="PS50103"/>
    </source>
</evidence>
<feature type="region of interest" description="Disordered" evidence="5">
    <location>
        <begin position="824"/>
        <end position="846"/>
    </location>
</feature>